<dbReference type="Proteomes" id="UP000177691">
    <property type="component" value="Unassembled WGS sequence"/>
</dbReference>
<feature type="non-terminal residue" evidence="2">
    <location>
        <position position="327"/>
    </location>
</feature>
<dbReference type="InterPro" id="IPR029063">
    <property type="entry name" value="SAM-dependent_MTases_sf"/>
</dbReference>
<name>A0A1F5S040_9BACT</name>
<evidence type="ECO:0000313" key="3">
    <source>
        <dbReference type="Proteomes" id="UP000177691"/>
    </source>
</evidence>
<dbReference type="InterPro" id="IPR025714">
    <property type="entry name" value="Methyltranfer_dom"/>
</dbReference>
<dbReference type="Gene3D" id="3.40.50.150">
    <property type="entry name" value="Vaccinia Virus protein VP39"/>
    <property type="match status" value="1"/>
</dbReference>
<dbReference type="GO" id="GO:0016423">
    <property type="term" value="F:tRNA (guanine) methyltransferase activity"/>
    <property type="evidence" value="ECO:0007669"/>
    <property type="project" value="TreeGrafter"/>
</dbReference>
<sequence>MQYFFILGKNPTLSFAEIVSVFQLKPGQILYLGEEAAVVEMEREIDAQQIIRRLGGTIKIGIINYQLRITNLAYPCLPAGRRQAGDESMSNDLISKLMPNQKEPTGKFHFGISYYGKGKFKQEKALAMEIKKALKEKGVSSRWVTSREKTLSSVVVEQNKLTSEQGVEIVIVGDGAKYWAGKTLAVQPFKELSARDYGRPGRDDYSGMLPPKVALIMLNLAVNTDKHRLITDEHRSLMALLDPFCGSGTILTEAMIVGYKNLIGCDESGKAIKDAKENIHWIVGQYQISNTQYQVLQCDVRQLSQKVTRESVDAIVTEPYLGPSRMK</sequence>
<accession>A0A1F5S040</accession>
<dbReference type="AlphaFoldDB" id="A0A1F5S040"/>
<comment type="caution">
    <text evidence="2">The sequence shown here is derived from an EMBL/GenBank/DDBJ whole genome shotgun (WGS) entry which is preliminary data.</text>
</comment>
<dbReference type="GO" id="GO:0030488">
    <property type="term" value="P:tRNA methylation"/>
    <property type="evidence" value="ECO:0007669"/>
    <property type="project" value="TreeGrafter"/>
</dbReference>
<dbReference type="SUPFAM" id="SSF53335">
    <property type="entry name" value="S-adenosyl-L-methionine-dependent methyltransferases"/>
    <property type="match status" value="1"/>
</dbReference>
<protein>
    <recommendedName>
        <fullName evidence="1">Methyltransferase domain-containing protein</fullName>
    </recommendedName>
</protein>
<dbReference type="EMBL" id="MFFU01000010">
    <property type="protein sequence ID" value="OGF19651.1"/>
    <property type="molecule type" value="Genomic_DNA"/>
</dbReference>
<reference evidence="2 3" key="1">
    <citation type="journal article" date="2016" name="Nat. Commun.">
        <title>Thousands of microbial genomes shed light on interconnected biogeochemical processes in an aquifer system.</title>
        <authorList>
            <person name="Anantharaman K."/>
            <person name="Brown C.T."/>
            <person name="Hug L.A."/>
            <person name="Sharon I."/>
            <person name="Castelle C.J."/>
            <person name="Probst A.J."/>
            <person name="Thomas B.C."/>
            <person name="Singh A."/>
            <person name="Wilkins M.J."/>
            <person name="Karaoz U."/>
            <person name="Brodie E.L."/>
            <person name="Williams K.H."/>
            <person name="Hubbard S.S."/>
            <person name="Banfield J.F."/>
        </authorList>
    </citation>
    <scope>NUCLEOTIDE SEQUENCE [LARGE SCALE GENOMIC DNA]</scope>
</reference>
<evidence type="ECO:0000259" key="1">
    <source>
        <dbReference type="Pfam" id="PF13847"/>
    </source>
</evidence>
<dbReference type="Pfam" id="PF13847">
    <property type="entry name" value="Methyltransf_31"/>
    <property type="match status" value="1"/>
</dbReference>
<dbReference type="PANTHER" id="PTHR14911">
    <property type="entry name" value="THUMP DOMAIN-CONTAINING"/>
    <property type="match status" value="1"/>
</dbReference>
<organism evidence="2 3">
    <name type="scientific">Candidatus Falkowbacteria bacterium RIFCSPHIGHO2_02_FULL_45_15</name>
    <dbReference type="NCBI Taxonomy" id="1797987"/>
    <lineage>
        <taxon>Bacteria</taxon>
        <taxon>Candidatus Falkowiibacteriota</taxon>
    </lineage>
</organism>
<dbReference type="PANTHER" id="PTHR14911:SF13">
    <property type="entry name" value="TRNA (GUANINE(6)-N2)-METHYLTRANSFERASE THUMP3"/>
    <property type="match status" value="1"/>
</dbReference>
<proteinExistence type="predicted"/>
<feature type="domain" description="Methyltransferase" evidence="1">
    <location>
        <begin position="236"/>
        <end position="317"/>
    </location>
</feature>
<gene>
    <name evidence="2" type="ORF">A3D54_00205</name>
</gene>
<evidence type="ECO:0000313" key="2">
    <source>
        <dbReference type="EMBL" id="OGF19651.1"/>
    </source>
</evidence>
<dbReference type="CDD" id="cd02440">
    <property type="entry name" value="AdoMet_MTases"/>
    <property type="match status" value="1"/>
</dbReference>